<feature type="compositionally biased region" description="Polar residues" evidence="1">
    <location>
        <begin position="243"/>
        <end position="252"/>
    </location>
</feature>
<organism evidence="2 3">
    <name type="scientific">Dryococelus australis</name>
    <dbReference type="NCBI Taxonomy" id="614101"/>
    <lineage>
        <taxon>Eukaryota</taxon>
        <taxon>Metazoa</taxon>
        <taxon>Ecdysozoa</taxon>
        <taxon>Arthropoda</taxon>
        <taxon>Hexapoda</taxon>
        <taxon>Insecta</taxon>
        <taxon>Pterygota</taxon>
        <taxon>Neoptera</taxon>
        <taxon>Polyneoptera</taxon>
        <taxon>Phasmatodea</taxon>
        <taxon>Verophasmatodea</taxon>
        <taxon>Anareolatae</taxon>
        <taxon>Phasmatidae</taxon>
        <taxon>Eurycanthinae</taxon>
        <taxon>Dryococelus</taxon>
    </lineage>
</organism>
<name>A0ABQ9GEN4_9NEOP</name>
<feature type="region of interest" description="Disordered" evidence="1">
    <location>
        <begin position="183"/>
        <end position="276"/>
    </location>
</feature>
<evidence type="ECO:0000313" key="2">
    <source>
        <dbReference type="EMBL" id="KAJ8870855.1"/>
    </source>
</evidence>
<dbReference type="EMBL" id="JARBHB010000012">
    <property type="protein sequence ID" value="KAJ8870855.1"/>
    <property type="molecule type" value="Genomic_DNA"/>
</dbReference>
<feature type="compositionally biased region" description="Polar residues" evidence="1">
    <location>
        <begin position="210"/>
        <end position="223"/>
    </location>
</feature>
<dbReference type="Proteomes" id="UP001159363">
    <property type="component" value="Chromosome 11"/>
</dbReference>
<keyword evidence="3" id="KW-1185">Reference proteome</keyword>
<comment type="caution">
    <text evidence="2">The sequence shown here is derived from an EMBL/GenBank/DDBJ whole genome shotgun (WGS) entry which is preliminary data.</text>
</comment>
<protein>
    <submittedName>
        <fullName evidence="2">Uncharacterized protein</fullName>
    </submittedName>
</protein>
<feature type="compositionally biased region" description="Low complexity" evidence="1">
    <location>
        <begin position="253"/>
        <end position="263"/>
    </location>
</feature>
<accession>A0ABQ9GEN4</accession>
<proteinExistence type="predicted"/>
<reference evidence="2 3" key="1">
    <citation type="submission" date="2023-02" db="EMBL/GenBank/DDBJ databases">
        <title>LHISI_Scaffold_Assembly.</title>
        <authorList>
            <person name="Stuart O.P."/>
            <person name="Cleave R."/>
            <person name="Magrath M.J.L."/>
            <person name="Mikheyev A.S."/>
        </authorList>
    </citation>
    <scope>NUCLEOTIDE SEQUENCE [LARGE SCALE GENOMIC DNA]</scope>
    <source>
        <strain evidence="2">Daus_M_001</strain>
        <tissue evidence="2">Leg muscle</tissue>
    </source>
</reference>
<evidence type="ECO:0000256" key="1">
    <source>
        <dbReference type="SAM" id="MobiDB-lite"/>
    </source>
</evidence>
<feature type="compositionally biased region" description="Basic and acidic residues" evidence="1">
    <location>
        <begin position="266"/>
        <end position="276"/>
    </location>
</feature>
<sequence>MLQSFQYLPRLRRAAVVKWSDYSPSTKVKAGSLPDFRARESCRTMPLVGGFSRRTPVLSSSLHSGAAPSSLASPSSALKTPMLRAAQLTPLQGYNSIDSQEWKCSGAIGSHLIDKKSYIQETCTTFDPRAALECRILLKVSCPTLLQIDTRLQRSGREILAILCVGGGQASLVEPVHRVNENTRSNNHLLPRTPARARQQHVGRPFASQRLVTYSPAGSSANRQPLEARSGQSGTSMFPDPRVTQSAKSLNNPRRPSPSVVSSLGRGERPDHKLREGRQASRVFGCRAITLVNKPWLAFCRSPTAISLQLVSAWRCLASQMTARD</sequence>
<evidence type="ECO:0000313" key="3">
    <source>
        <dbReference type="Proteomes" id="UP001159363"/>
    </source>
</evidence>
<gene>
    <name evidence="2" type="ORF">PR048_027156</name>
</gene>